<dbReference type="InterPro" id="IPR036396">
    <property type="entry name" value="Cyt_P450_sf"/>
</dbReference>
<dbReference type="GO" id="GO:0016705">
    <property type="term" value="F:oxidoreductase activity, acting on paired donors, with incorporation or reduction of molecular oxygen"/>
    <property type="evidence" value="ECO:0007669"/>
    <property type="project" value="InterPro"/>
</dbReference>
<evidence type="ECO:0000256" key="1">
    <source>
        <dbReference type="ARBA" id="ARBA00001971"/>
    </source>
</evidence>
<dbReference type="EMBL" id="JAEVFJ010000007">
    <property type="protein sequence ID" value="KAH8103584.1"/>
    <property type="molecule type" value="Genomic_DNA"/>
</dbReference>
<dbReference type="GO" id="GO:0005506">
    <property type="term" value="F:iron ion binding"/>
    <property type="evidence" value="ECO:0007669"/>
    <property type="project" value="InterPro"/>
</dbReference>
<keyword evidence="4" id="KW-0479">Metal-binding</keyword>
<keyword evidence="7" id="KW-0503">Monooxygenase</keyword>
<dbReference type="AlphaFoldDB" id="A0A8K0UTB2"/>
<keyword evidence="6" id="KW-0408">Iron</keyword>
<dbReference type="GO" id="GO:0004497">
    <property type="term" value="F:monooxygenase activity"/>
    <property type="evidence" value="ECO:0007669"/>
    <property type="project" value="UniProtKB-KW"/>
</dbReference>
<evidence type="ECO:0000256" key="3">
    <source>
        <dbReference type="ARBA" id="ARBA00022617"/>
    </source>
</evidence>
<keyword evidence="5" id="KW-0560">Oxidoreductase</keyword>
<reference evidence="8" key="1">
    <citation type="journal article" date="2021" name="New Phytol.">
        <title>Evolutionary innovations through gain and loss of genes in the ectomycorrhizal Boletales.</title>
        <authorList>
            <person name="Wu G."/>
            <person name="Miyauchi S."/>
            <person name="Morin E."/>
            <person name="Kuo A."/>
            <person name="Drula E."/>
            <person name="Varga T."/>
            <person name="Kohler A."/>
            <person name="Feng B."/>
            <person name="Cao Y."/>
            <person name="Lipzen A."/>
            <person name="Daum C."/>
            <person name="Hundley H."/>
            <person name="Pangilinan J."/>
            <person name="Johnson J."/>
            <person name="Barry K."/>
            <person name="LaButti K."/>
            <person name="Ng V."/>
            <person name="Ahrendt S."/>
            <person name="Min B."/>
            <person name="Choi I.G."/>
            <person name="Park H."/>
            <person name="Plett J.M."/>
            <person name="Magnuson J."/>
            <person name="Spatafora J.W."/>
            <person name="Nagy L.G."/>
            <person name="Henrissat B."/>
            <person name="Grigoriev I.V."/>
            <person name="Yang Z.L."/>
            <person name="Xu J."/>
            <person name="Martin F.M."/>
        </authorList>
    </citation>
    <scope>NUCLEOTIDE SEQUENCE</scope>
    <source>
        <strain evidence="8">KKN 215</strain>
    </source>
</reference>
<comment type="caution">
    <text evidence="8">The sequence shown here is derived from an EMBL/GenBank/DDBJ whole genome shotgun (WGS) entry which is preliminary data.</text>
</comment>
<gene>
    <name evidence="8" type="ORF">BXZ70DRAFT_740757</name>
</gene>
<keyword evidence="9" id="KW-1185">Reference proteome</keyword>
<comment type="similarity">
    <text evidence="2">Belongs to the cytochrome P450 family.</text>
</comment>
<dbReference type="InterPro" id="IPR050364">
    <property type="entry name" value="Cytochrome_P450_fung"/>
</dbReference>
<evidence type="ECO:0000256" key="2">
    <source>
        <dbReference type="ARBA" id="ARBA00010617"/>
    </source>
</evidence>
<dbReference type="OrthoDB" id="1055148at2759"/>
<dbReference type="PANTHER" id="PTHR46300">
    <property type="entry name" value="P450, PUTATIVE (EUROFUNG)-RELATED-RELATED"/>
    <property type="match status" value="1"/>
</dbReference>
<evidence type="ECO:0000313" key="8">
    <source>
        <dbReference type="EMBL" id="KAH8103584.1"/>
    </source>
</evidence>
<comment type="cofactor">
    <cofactor evidence="1">
        <name>heme</name>
        <dbReference type="ChEBI" id="CHEBI:30413"/>
    </cofactor>
</comment>
<dbReference type="GO" id="GO:0020037">
    <property type="term" value="F:heme binding"/>
    <property type="evidence" value="ECO:0007669"/>
    <property type="project" value="InterPro"/>
</dbReference>
<sequence length="95" mass="11141">MYNRDIVFLDLPMQPTAIIGSAEVAFDLMDKRSNIYSNRPIFVLAKMIGWHFNTAAMPYSDLRRAHRRIFHQGFHKGAVNKYQPFQRQQTRVVLS</sequence>
<evidence type="ECO:0000256" key="4">
    <source>
        <dbReference type="ARBA" id="ARBA00022723"/>
    </source>
</evidence>
<evidence type="ECO:0000256" key="7">
    <source>
        <dbReference type="ARBA" id="ARBA00023033"/>
    </source>
</evidence>
<dbReference type="Gene3D" id="1.10.630.10">
    <property type="entry name" value="Cytochrome P450"/>
    <property type="match status" value="1"/>
</dbReference>
<dbReference type="SUPFAM" id="SSF48264">
    <property type="entry name" value="Cytochrome P450"/>
    <property type="match status" value="1"/>
</dbReference>
<accession>A0A8K0UTB2</accession>
<evidence type="ECO:0000256" key="5">
    <source>
        <dbReference type="ARBA" id="ARBA00023002"/>
    </source>
</evidence>
<evidence type="ECO:0000256" key="6">
    <source>
        <dbReference type="ARBA" id="ARBA00023004"/>
    </source>
</evidence>
<dbReference type="Proteomes" id="UP000813824">
    <property type="component" value="Unassembled WGS sequence"/>
</dbReference>
<dbReference type="PANTHER" id="PTHR46300:SF5">
    <property type="entry name" value="CYTOCHROME P450"/>
    <property type="match status" value="1"/>
</dbReference>
<proteinExistence type="inferred from homology"/>
<evidence type="ECO:0000313" key="9">
    <source>
        <dbReference type="Proteomes" id="UP000813824"/>
    </source>
</evidence>
<name>A0A8K0UTB2_9AGAR</name>
<protein>
    <submittedName>
        <fullName evidence="8">Uncharacterized protein</fullName>
    </submittedName>
</protein>
<organism evidence="8 9">
    <name type="scientific">Cristinia sonorae</name>
    <dbReference type="NCBI Taxonomy" id="1940300"/>
    <lineage>
        <taxon>Eukaryota</taxon>
        <taxon>Fungi</taxon>
        <taxon>Dikarya</taxon>
        <taxon>Basidiomycota</taxon>
        <taxon>Agaricomycotina</taxon>
        <taxon>Agaricomycetes</taxon>
        <taxon>Agaricomycetidae</taxon>
        <taxon>Agaricales</taxon>
        <taxon>Pleurotineae</taxon>
        <taxon>Stephanosporaceae</taxon>
        <taxon>Cristinia</taxon>
    </lineage>
</organism>
<keyword evidence="3" id="KW-0349">Heme</keyword>